<dbReference type="STRING" id="1768.B1T50_07705"/>
<keyword evidence="1" id="KW-0812">Transmembrane</keyword>
<evidence type="ECO:0000313" key="3">
    <source>
        <dbReference type="EMBL" id="OOK79993.1"/>
    </source>
</evidence>
<evidence type="ECO:0000259" key="2">
    <source>
        <dbReference type="Pfam" id="PF18879"/>
    </source>
</evidence>
<dbReference type="Pfam" id="PF18879">
    <property type="entry name" value="EspA_EspE"/>
    <property type="match status" value="1"/>
</dbReference>
<name>A0A1V3XLB2_MYCKA</name>
<accession>A0A1V3XLB2</accession>
<protein>
    <recommendedName>
        <fullName evidence="2">ESX-1 secretion-associated protein EspA/EspE-like domain-containing protein</fullName>
    </recommendedName>
</protein>
<comment type="caution">
    <text evidence="3">The sequence shown here is derived from an EMBL/GenBank/DDBJ whole genome shotgun (WGS) entry which is preliminary data.</text>
</comment>
<dbReference type="InterPro" id="IPR043796">
    <property type="entry name" value="ESX-1_EspA/EspE-like"/>
</dbReference>
<evidence type="ECO:0000313" key="4">
    <source>
        <dbReference type="Proteomes" id="UP000188532"/>
    </source>
</evidence>
<feature type="transmembrane region" description="Helical" evidence="1">
    <location>
        <begin position="147"/>
        <end position="169"/>
    </location>
</feature>
<dbReference type="EMBL" id="MVBN01000002">
    <property type="protein sequence ID" value="OOK79993.1"/>
    <property type="molecule type" value="Genomic_DNA"/>
</dbReference>
<feature type="transmembrane region" description="Helical" evidence="1">
    <location>
        <begin position="20"/>
        <end position="39"/>
    </location>
</feature>
<dbReference type="AlphaFoldDB" id="A0A1V3XLB2"/>
<reference evidence="3 4" key="1">
    <citation type="submission" date="2017-02" db="EMBL/GenBank/DDBJ databases">
        <title>Complete genome sequences of Mycobacterium kansasii strains isolated from rhesus macaques.</title>
        <authorList>
            <person name="Panda A."/>
            <person name="Nagaraj S."/>
            <person name="Zhao X."/>
            <person name="Tettelin H."/>
            <person name="Detolla L.J."/>
        </authorList>
    </citation>
    <scope>NUCLEOTIDE SEQUENCE [LARGE SCALE GENOMIC DNA]</scope>
    <source>
        <strain evidence="3 4">11-3469</strain>
    </source>
</reference>
<evidence type="ECO:0000256" key="1">
    <source>
        <dbReference type="SAM" id="Phobius"/>
    </source>
</evidence>
<feature type="domain" description="ESX-1 secretion-associated protein EspA/EspE-like" evidence="2">
    <location>
        <begin position="39"/>
        <end position="119"/>
    </location>
</feature>
<gene>
    <name evidence="3" type="ORF">BZL29_2472</name>
</gene>
<keyword evidence="1" id="KW-0472">Membrane</keyword>
<organism evidence="3 4">
    <name type="scientific">Mycobacterium kansasii</name>
    <dbReference type="NCBI Taxonomy" id="1768"/>
    <lineage>
        <taxon>Bacteria</taxon>
        <taxon>Bacillati</taxon>
        <taxon>Actinomycetota</taxon>
        <taxon>Actinomycetes</taxon>
        <taxon>Mycobacteriales</taxon>
        <taxon>Mycobacteriaceae</taxon>
        <taxon>Mycobacterium</taxon>
    </lineage>
</organism>
<dbReference type="Proteomes" id="UP000188532">
    <property type="component" value="Unassembled WGS sequence"/>
</dbReference>
<proteinExistence type="predicted"/>
<sequence>MSSEEIPVDAVRERLKWWKRGSIVCALTEVFLGSVLGLLGQGRPDQGDRFVDSGSMFDEISAQIAALVPDGSWQGSAAQAYVAQNLAQSQRAKLTADLDRLTSGLVLSESYANLTAREKVIEMMAAVGVVGVACLTAEVMLEPDAAIAMFWVAVWFCTAMIGAAIYILIDLKNKEHANASNLQAVTRRLTDLVATLPTLSDAIPGLPDVPCPPAHFPPEFDAAGHSLALTLAACPTTPRPPSPRHPMCPRRWLTCPARLNSAHPPCRVPVSPISARPTCPSPT</sequence>
<keyword evidence="1" id="KW-1133">Transmembrane helix</keyword>